<feature type="compositionally biased region" description="Polar residues" evidence="1">
    <location>
        <begin position="82"/>
        <end position="93"/>
    </location>
</feature>
<feature type="region of interest" description="Disordered" evidence="1">
    <location>
        <begin position="662"/>
        <end position="696"/>
    </location>
</feature>
<feature type="compositionally biased region" description="Polar residues" evidence="1">
    <location>
        <begin position="814"/>
        <end position="830"/>
    </location>
</feature>
<dbReference type="EMBL" id="JAPDMQ010000560">
    <property type="protein sequence ID" value="KAK0522788.1"/>
    <property type="molecule type" value="Genomic_DNA"/>
</dbReference>
<feature type="compositionally biased region" description="Low complexity" evidence="1">
    <location>
        <begin position="1221"/>
        <end position="1236"/>
    </location>
</feature>
<feature type="compositionally biased region" description="Polar residues" evidence="1">
    <location>
        <begin position="673"/>
        <end position="684"/>
    </location>
</feature>
<feature type="compositionally biased region" description="Low complexity" evidence="1">
    <location>
        <begin position="342"/>
        <end position="359"/>
    </location>
</feature>
<keyword evidence="2" id="KW-1133">Transmembrane helix</keyword>
<gene>
    <name evidence="3" type="ORF">OC842_006359</name>
</gene>
<evidence type="ECO:0000313" key="3">
    <source>
        <dbReference type="EMBL" id="KAK0522788.1"/>
    </source>
</evidence>
<reference evidence="3" key="1">
    <citation type="journal article" date="2023" name="PhytoFront">
        <title>Draft Genome Resources of Seven Strains of Tilletia horrida, Causal Agent of Kernel Smut of Rice.</title>
        <authorList>
            <person name="Khanal S."/>
            <person name="Antony Babu S."/>
            <person name="Zhou X.G."/>
        </authorList>
    </citation>
    <scope>NUCLEOTIDE SEQUENCE</scope>
    <source>
        <strain evidence="3">TX3</strain>
    </source>
</reference>
<keyword evidence="4" id="KW-1185">Reference proteome</keyword>
<feature type="transmembrane region" description="Helical" evidence="2">
    <location>
        <begin position="1297"/>
        <end position="1318"/>
    </location>
</feature>
<accession>A0AAN6G642</accession>
<feature type="compositionally biased region" description="Pro residues" evidence="1">
    <location>
        <begin position="327"/>
        <end position="339"/>
    </location>
</feature>
<sequence>MGPGQPQEAEAQPDTARNSTTPLQRPPKSLHRVPSKHLGSGSGAGLWLSTGNSPAEKQNEHESGADAQARVRFHDSAKPQAVSPTAATPTSRGSKLYHFPATLARGLRFLAADSPESPENEENDPVAKLQEHNLLRMTSKEELEASVDLDLSFDYVSTAERPSSSDHARRSVLAPVNLQEAFNPAASTEPVSRDSSESAAAQPLGVTSTPTSMAKTSPGRGMAATNWSSRPAKQPPAPLDLAGTNPSKQSFERQAAEERHSRSNSRTTQPSVDIERANSIATMQSLDSAKVVSTPSLEAEPRASDSMSFMSHRSNQSRSSRSSRAPPTQPPSGPLPPIPDGISSTRGSLSSSSRIHGTLKPIDNVLSDGNDSQEEREELQDSDQDLPDGGRKRTSMSSTYSGESGDSFQTAGIGSQANSSAENISGSGSQISTVPPLPTVPSVIWRQRQQRIERQVAAAATTRASAVPAAFAIDSVVIDNSAVVRAPVPPPPDQSPRMSFGFQSPTPEKIKRWSSIPSQLAAMVASADGPIQPPAVPALATNAASSALSPPASSRMSIANTPSTDTSMPFSPLFSDPGTAISVGTTMSRTSTQSASAVKPGNTQSLGHASSKLEEDAADVTMTTGNAGQKRGSVGTVQWIRDQSTQQIPVQRQSCARDSFSSVRLGDAHKRQTSNATGLLLTSDSEIEGDEERARKRRLPMHITTESESSHAETAASVLGLQAADVPSSPWPQSPHLLTQDAQSRISRDFATSQASNLSRAQRSSQLNSMLGLGLGLDLGLGADLQQPKDAHLSLSASASAIANRESLLRKTASDSGLANPRRQSTNSPHTEIDMTMFADQGPEPTASHMHSDMHLQKLTSRRSRLLDMLHGSGQASAAPLSSSTAVAVNELPEGSGKAGATLAAADTPSTLPMLSPRPMSSPYLGRFAMDISANSSVEAFACNVTPPMPSATFNDKQPASILRATERKSEGHLLNSSWLNQAQNVRSRLSYRIATASWMPQQPTKQEMAETSEGRANNRVSIASTALNPDARMRRRRSTVTTAWAPASNPAAILRSVPRTIALGQPKRRRTVVMFGNAAFNSPARTPATTNMLPNGTLLSKSLFFAGFCGMPWLWLVGGWWLGPDGMLVSDMLTKVEIIDDGDSDDSDSDADVDFVASNGKKHEDDDAHSEWQIIGPDGHELSEQPKTSAEHFHELIHGPGSTGRAGSPAHLHPNSAALQRGGSAEGQQSSSATSVTHSPTAITSDHDTSMSSGHDQSAYPRVRMLKGKKSGSLAEYYDAIVHPVGLEQYVRYNRIASVFGSAFIFVALVLAIWGVALNW</sequence>
<feature type="compositionally biased region" description="Low complexity" evidence="1">
    <location>
        <begin position="308"/>
        <end position="326"/>
    </location>
</feature>
<feature type="compositionally biased region" description="Polar residues" evidence="1">
    <location>
        <begin position="1237"/>
        <end position="1257"/>
    </location>
</feature>
<feature type="transmembrane region" description="Helical" evidence="2">
    <location>
        <begin position="1104"/>
        <end position="1124"/>
    </location>
</feature>
<evidence type="ECO:0000313" key="4">
    <source>
        <dbReference type="Proteomes" id="UP001176521"/>
    </source>
</evidence>
<protein>
    <submittedName>
        <fullName evidence="3">Uncharacterized protein</fullName>
    </submittedName>
</protein>
<feature type="region of interest" description="Disordered" evidence="1">
    <location>
        <begin position="592"/>
        <end position="611"/>
    </location>
</feature>
<feature type="region of interest" description="Disordered" evidence="1">
    <location>
        <begin position="812"/>
        <end position="831"/>
    </location>
</feature>
<feature type="region of interest" description="Disordered" evidence="1">
    <location>
        <begin position="158"/>
        <end position="437"/>
    </location>
</feature>
<feature type="compositionally biased region" description="Polar residues" evidence="1">
    <location>
        <begin position="395"/>
        <end position="431"/>
    </location>
</feature>
<feature type="region of interest" description="Disordered" evidence="1">
    <location>
        <begin position="1197"/>
        <end position="1262"/>
    </location>
</feature>
<feature type="compositionally biased region" description="Basic and acidic residues" evidence="1">
    <location>
        <begin position="250"/>
        <end position="261"/>
    </location>
</feature>
<feature type="compositionally biased region" description="Acidic residues" evidence="1">
    <location>
        <begin position="371"/>
        <end position="386"/>
    </location>
</feature>
<keyword evidence="2" id="KW-0812">Transmembrane</keyword>
<evidence type="ECO:0000256" key="2">
    <source>
        <dbReference type="SAM" id="Phobius"/>
    </source>
</evidence>
<evidence type="ECO:0000256" key="1">
    <source>
        <dbReference type="SAM" id="MobiDB-lite"/>
    </source>
</evidence>
<feature type="compositionally biased region" description="Polar residues" evidence="1">
    <location>
        <begin position="205"/>
        <end position="215"/>
    </location>
</feature>
<feature type="compositionally biased region" description="Polar residues" evidence="1">
    <location>
        <begin position="592"/>
        <end position="608"/>
    </location>
</feature>
<proteinExistence type="predicted"/>
<feature type="region of interest" description="Disordered" evidence="1">
    <location>
        <begin position="1"/>
        <end position="95"/>
    </location>
</feature>
<name>A0AAN6G642_9BASI</name>
<organism evidence="3 4">
    <name type="scientific">Tilletia horrida</name>
    <dbReference type="NCBI Taxonomy" id="155126"/>
    <lineage>
        <taxon>Eukaryota</taxon>
        <taxon>Fungi</taxon>
        <taxon>Dikarya</taxon>
        <taxon>Basidiomycota</taxon>
        <taxon>Ustilaginomycotina</taxon>
        <taxon>Exobasidiomycetes</taxon>
        <taxon>Tilletiales</taxon>
        <taxon>Tilletiaceae</taxon>
        <taxon>Tilletia</taxon>
    </lineage>
</organism>
<dbReference type="Proteomes" id="UP001176521">
    <property type="component" value="Unassembled WGS sequence"/>
</dbReference>
<feature type="region of interest" description="Disordered" evidence="1">
    <location>
        <begin position="110"/>
        <end position="131"/>
    </location>
</feature>
<keyword evidence="2" id="KW-0472">Membrane</keyword>
<comment type="caution">
    <text evidence="3">The sequence shown here is derived from an EMBL/GenBank/DDBJ whole genome shotgun (WGS) entry which is preliminary data.</text>
</comment>
<feature type="compositionally biased region" description="Polar residues" evidence="1">
    <location>
        <begin position="279"/>
        <end position="296"/>
    </location>
</feature>